<dbReference type="AlphaFoldDB" id="A0A646KL71"/>
<dbReference type="RefSeq" id="WP_153524347.1">
    <property type="nucleotide sequence ID" value="NZ_JBEPDZ010000063.1"/>
</dbReference>
<sequence length="201" mass="21516">MRALTGTDIINFDISYADILALTTAGRYVYLNADDVPGRSDAYTHTTTTTDGADVQILLDRTTLTDGEWFPDALDDSGALIPSVADEMAAIITGDGILPGRIRKAAAATEAWERAMDPVHGLAAVRAAAVREVAIYAGTQSEAARLLNMDPSTVNKLVREDALPEGWAHIGVIIDADDETVVVDLDDGHRQELPRDEVTAI</sequence>
<dbReference type="Proteomes" id="UP000419138">
    <property type="component" value="Unassembled WGS sequence"/>
</dbReference>
<dbReference type="EMBL" id="VCLA01000157">
    <property type="protein sequence ID" value="MQT02767.1"/>
    <property type="molecule type" value="Genomic_DNA"/>
</dbReference>
<gene>
    <name evidence="1" type="ORF">FF041_21995</name>
</gene>
<organism evidence="1 2">
    <name type="scientific">Streptomyces jumonjinensis</name>
    <dbReference type="NCBI Taxonomy" id="1945"/>
    <lineage>
        <taxon>Bacteria</taxon>
        <taxon>Bacillati</taxon>
        <taxon>Actinomycetota</taxon>
        <taxon>Actinomycetes</taxon>
        <taxon>Kitasatosporales</taxon>
        <taxon>Streptomycetaceae</taxon>
        <taxon>Streptomyces</taxon>
    </lineage>
</organism>
<evidence type="ECO:0000313" key="1">
    <source>
        <dbReference type="EMBL" id="MQT02767.1"/>
    </source>
</evidence>
<evidence type="ECO:0000313" key="2">
    <source>
        <dbReference type="Proteomes" id="UP000419138"/>
    </source>
</evidence>
<dbReference type="OrthoDB" id="4338341at2"/>
<accession>A0A646KL71</accession>
<comment type="caution">
    <text evidence="1">The sequence shown here is derived from an EMBL/GenBank/DDBJ whole genome shotgun (WGS) entry which is preliminary data.</text>
</comment>
<name>A0A646KL71_STRJU</name>
<proteinExistence type="predicted"/>
<reference evidence="1 2" key="1">
    <citation type="submission" date="2019-05" db="EMBL/GenBank/DDBJ databases">
        <title>Comparative genomics and metabolomics analyses of clavulanic acid producing Streptomyces species provides insight into specialized metabolism and evolution of beta-lactam biosynthetic gene clusters.</title>
        <authorList>
            <person name="Moore M.A."/>
            <person name="Cruz-Morales P."/>
            <person name="Barona Gomez F."/>
            <person name="Kapil T."/>
        </authorList>
    </citation>
    <scope>NUCLEOTIDE SEQUENCE [LARGE SCALE GENOMIC DNA]</scope>
    <source>
        <strain evidence="1 2">NRRL 5741</strain>
    </source>
</reference>
<keyword evidence="2" id="KW-1185">Reference proteome</keyword>
<protein>
    <submittedName>
        <fullName evidence="1">Uncharacterized protein</fullName>
    </submittedName>
</protein>